<gene>
    <name evidence="2" type="ORF">AV654_20145</name>
</gene>
<dbReference type="EMBL" id="LQRA01000058">
    <property type="protein sequence ID" value="KZE77887.1"/>
    <property type="molecule type" value="Genomic_DNA"/>
</dbReference>
<keyword evidence="1" id="KW-0175">Coiled coil</keyword>
<sequence>MNREAVENLFMQLIRISNEILALDLDTFEDLAQLELLQNQQVELMEQIGQAEHASAVVQSYIEELKRLESQIQEKLYLNRQDSENQIKKMQNAVKLRGRYQSNQAIQAEGYFVDNQN</sequence>
<accession>A0A163XHD7</accession>
<evidence type="ECO:0000313" key="3">
    <source>
        <dbReference type="Proteomes" id="UP000076563"/>
    </source>
</evidence>
<evidence type="ECO:0000256" key="1">
    <source>
        <dbReference type="SAM" id="Coils"/>
    </source>
</evidence>
<name>A0A163XHD7_9BACL</name>
<dbReference type="RefSeq" id="WP_063183287.1">
    <property type="nucleotide sequence ID" value="NZ_LQRA01000058.1"/>
</dbReference>
<dbReference type="OrthoDB" id="9928095at2"/>
<protein>
    <recommendedName>
        <fullName evidence="4">Flagellar protein FliT</fullName>
    </recommendedName>
</protein>
<dbReference type="STRING" id="1007103.GCA_000213315_03881"/>
<organism evidence="2 3">
    <name type="scientific">Paenibacillus elgii</name>
    <dbReference type="NCBI Taxonomy" id="189691"/>
    <lineage>
        <taxon>Bacteria</taxon>
        <taxon>Bacillati</taxon>
        <taxon>Bacillota</taxon>
        <taxon>Bacilli</taxon>
        <taxon>Bacillales</taxon>
        <taxon>Paenibacillaceae</taxon>
        <taxon>Paenibacillus</taxon>
    </lineage>
</organism>
<feature type="coiled-coil region" evidence="1">
    <location>
        <begin position="34"/>
        <end position="93"/>
    </location>
</feature>
<reference evidence="3" key="1">
    <citation type="submission" date="2016-01" db="EMBL/GenBank/DDBJ databases">
        <title>Draft genome of Chromobacterium sp. F49.</title>
        <authorList>
            <person name="Hong K.W."/>
        </authorList>
    </citation>
    <scope>NUCLEOTIDE SEQUENCE [LARGE SCALE GENOMIC DNA]</scope>
    <source>
        <strain evidence="3">M63</strain>
    </source>
</reference>
<dbReference type="AlphaFoldDB" id="A0A163XHD7"/>
<dbReference type="Proteomes" id="UP000076563">
    <property type="component" value="Unassembled WGS sequence"/>
</dbReference>
<comment type="caution">
    <text evidence="2">The sequence shown here is derived from an EMBL/GenBank/DDBJ whole genome shotgun (WGS) entry which is preliminary data.</text>
</comment>
<proteinExistence type="predicted"/>
<evidence type="ECO:0000313" key="2">
    <source>
        <dbReference type="EMBL" id="KZE77887.1"/>
    </source>
</evidence>
<evidence type="ECO:0008006" key="4">
    <source>
        <dbReference type="Google" id="ProtNLM"/>
    </source>
</evidence>
<keyword evidence="3" id="KW-1185">Reference proteome</keyword>